<evidence type="ECO:0000256" key="12">
    <source>
        <dbReference type="HAMAP-Rule" id="MF_01225"/>
    </source>
</evidence>
<sequence>MNMQPHNLIDRFGRRIEYLRLSVTDRCDLRCSYCLPKGFRGFEEPDHWLRFDEIERLVALFARFGVSRVRLTGGEPLLRSGLAVLAGRLTAIPGVADLSLSTNGTQLAKHAQALERAGVGRINVSLDSLQRERLARITGRDCLDEVMAGLHAAREAGLRPIKINMVLMQGINDDEVDAMVAFCMAHGFVLRLIEIMPVGDTGRTSAYVDLQPVRRRLQERFGLIDGVQPGGGPARYLRNHDGSFALGFITPLSQHFCETCNRLRVGVDGTLYTCLGEEGGVSLRPLLRDKAPDEVLEAAIRSALDSKPARHEFREKPRKVMRFMAMTGG</sequence>
<evidence type="ECO:0000256" key="2">
    <source>
        <dbReference type="ARBA" id="ARBA00022485"/>
    </source>
</evidence>
<feature type="binding site" evidence="12">
    <location>
        <position position="20"/>
    </location>
    <ligand>
        <name>GTP</name>
        <dbReference type="ChEBI" id="CHEBI:37565"/>
    </ligand>
</feature>
<accession>A0ABU9D8G8</accession>
<evidence type="ECO:0000313" key="15">
    <source>
        <dbReference type="Proteomes" id="UP001446205"/>
    </source>
</evidence>
<evidence type="ECO:0000256" key="7">
    <source>
        <dbReference type="ARBA" id="ARBA00023014"/>
    </source>
</evidence>
<keyword evidence="9 12" id="KW-0501">Molybdenum cofactor biosynthesis</keyword>
<evidence type="ECO:0000256" key="6">
    <source>
        <dbReference type="ARBA" id="ARBA00023004"/>
    </source>
</evidence>
<dbReference type="EMBL" id="JBBPCO010000007">
    <property type="protein sequence ID" value="MEK8089684.1"/>
    <property type="molecule type" value="Genomic_DNA"/>
</dbReference>
<feature type="binding site" evidence="12">
    <location>
        <position position="162"/>
    </location>
    <ligand>
        <name>GTP</name>
        <dbReference type="ChEBI" id="CHEBI:37565"/>
    </ligand>
</feature>
<feature type="binding site" evidence="12">
    <location>
        <position position="27"/>
    </location>
    <ligand>
        <name>[4Fe-4S] cluster</name>
        <dbReference type="ChEBI" id="CHEBI:49883"/>
        <label>1</label>
        <note>4Fe-4S-S-AdoMet</note>
    </ligand>
</feature>
<feature type="binding site" evidence="12">
    <location>
        <position position="125"/>
    </location>
    <ligand>
        <name>S-adenosyl-L-methionine</name>
        <dbReference type="ChEBI" id="CHEBI:59789"/>
    </ligand>
</feature>
<dbReference type="PROSITE" id="PS01305">
    <property type="entry name" value="MOAA_NIFB_PQQE"/>
    <property type="match status" value="1"/>
</dbReference>
<feature type="domain" description="Radical SAM core" evidence="13">
    <location>
        <begin position="11"/>
        <end position="234"/>
    </location>
</feature>
<keyword evidence="7 12" id="KW-0411">Iron-sulfur</keyword>
<evidence type="ECO:0000256" key="5">
    <source>
        <dbReference type="ARBA" id="ARBA00022741"/>
    </source>
</evidence>
<feature type="binding site" evidence="12">
    <location>
        <position position="101"/>
    </location>
    <ligand>
        <name>GTP</name>
        <dbReference type="ChEBI" id="CHEBI:37565"/>
    </ligand>
</feature>
<comment type="cofactor">
    <cofactor evidence="12">
        <name>[4Fe-4S] cluster</name>
        <dbReference type="ChEBI" id="CHEBI:49883"/>
    </cofactor>
    <text evidence="12">Binds 2 [4Fe-4S] clusters. Binds 1 [4Fe-4S] cluster coordinated with 3 cysteines and an exchangeable S-adenosyl-L-methionine and 1 [4Fe-4S] cluster coordinated with 3 cysteines and the GTP-derived substrate.</text>
</comment>
<feature type="binding site" evidence="12">
    <location>
        <position position="260"/>
    </location>
    <ligand>
        <name>[4Fe-4S] cluster</name>
        <dbReference type="ChEBI" id="CHEBI:49883"/>
        <label>2</label>
        <note>4Fe-4S-substrate</note>
    </ligand>
</feature>
<feature type="binding site" evidence="12">
    <location>
        <position position="274"/>
    </location>
    <ligand>
        <name>[4Fe-4S] cluster</name>
        <dbReference type="ChEBI" id="CHEBI:49883"/>
        <label>2</label>
        <note>4Fe-4S-substrate</note>
    </ligand>
</feature>
<evidence type="ECO:0000256" key="4">
    <source>
        <dbReference type="ARBA" id="ARBA00022723"/>
    </source>
</evidence>
<dbReference type="Pfam" id="PF06463">
    <property type="entry name" value="Mob_synth_C"/>
    <property type="match status" value="1"/>
</dbReference>
<dbReference type="SFLD" id="SFLDG01067">
    <property type="entry name" value="SPASM/twitch_domain_containing"/>
    <property type="match status" value="1"/>
</dbReference>
<dbReference type="InterPro" id="IPR013785">
    <property type="entry name" value="Aldolase_TIM"/>
</dbReference>
<protein>
    <recommendedName>
        <fullName evidence="1 12">GTP 3',8-cyclase</fullName>
        <ecNumber evidence="1 12">4.1.99.22</ecNumber>
    </recommendedName>
    <alternativeName>
        <fullName evidence="12">Molybdenum cofactor biosynthesis protein A</fullName>
    </alternativeName>
</protein>
<dbReference type="Gene3D" id="3.20.20.70">
    <property type="entry name" value="Aldolase class I"/>
    <property type="match status" value="1"/>
</dbReference>
<dbReference type="InterPro" id="IPR007197">
    <property type="entry name" value="rSAM"/>
</dbReference>
<organism evidence="14 15">
    <name type="scientific">Thermithiobacillus plumbiphilus</name>
    <dbReference type="NCBI Taxonomy" id="1729899"/>
    <lineage>
        <taxon>Bacteria</taxon>
        <taxon>Pseudomonadati</taxon>
        <taxon>Pseudomonadota</taxon>
        <taxon>Acidithiobacillia</taxon>
        <taxon>Acidithiobacillales</taxon>
        <taxon>Thermithiobacillaceae</taxon>
        <taxon>Thermithiobacillus</taxon>
    </lineage>
</organism>
<evidence type="ECO:0000259" key="13">
    <source>
        <dbReference type="PROSITE" id="PS51918"/>
    </source>
</evidence>
<dbReference type="InterPro" id="IPR013483">
    <property type="entry name" value="MoaA"/>
</dbReference>
<dbReference type="Pfam" id="PF04055">
    <property type="entry name" value="Radical_SAM"/>
    <property type="match status" value="1"/>
</dbReference>
<keyword evidence="6 12" id="KW-0408">Iron</keyword>
<evidence type="ECO:0000256" key="3">
    <source>
        <dbReference type="ARBA" id="ARBA00022691"/>
    </source>
</evidence>
<feature type="binding site" evidence="12">
    <location>
        <position position="196"/>
    </location>
    <ligand>
        <name>S-adenosyl-L-methionine</name>
        <dbReference type="ChEBI" id="CHEBI:59789"/>
    </ligand>
</feature>
<dbReference type="InterPro" id="IPR010505">
    <property type="entry name" value="MoaA_twitch"/>
</dbReference>
<keyword evidence="5 12" id="KW-0547">Nucleotide-binding</keyword>
<comment type="subunit">
    <text evidence="12">Monomer and homodimer.</text>
</comment>
<dbReference type="PROSITE" id="PS51918">
    <property type="entry name" value="RADICAL_SAM"/>
    <property type="match status" value="1"/>
</dbReference>
<evidence type="ECO:0000256" key="8">
    <source>
        <dbReference type="ARBA" id="ARBA00023134"/>
    </source>
</evidence>
<dbReference type="CDD" id="cd01335">
    <property type="entry name" value="Radical_SAM"/>
    <property type="match status" value="1"/>
</dbReference>
<evidence type="ECO:0000256" key="1">
    <source>
        <dbReference type="ARBA" id="ARBA00012167"/>
    </source>
</evidence>
<proteinExistence type="inferred from homology"/>
<feature type="binding site" evidence="12">
    <location>
        <begin position="262"/>
        <end position="264"/>
    </location>
    <ligand>
        <name>GTP</name>
        <dbReference type="ChEBI" id="CHEBI:37565"/>
    </ligand>
</feature>
<keyword evidence="15" id="KW-1185">Reference proteome</keyword>
<feature type="binding site" evidence="12">
    <location>
        <position position="34"/>
    </location>
    <ligand>
        <name>[4Fe-4S] cluster</name>
        <dbReference type="ChEBI" id="CHEBI:49883"/>
        <label>1</label>
        <note>4Fe-4S-S-AdoMet</note>
    </ligand>
</feature>
<keyword evidence="8 12" id="KW-0342">GTP-binding</keyword>
<keyword evidence="3 12" id="KW-0949">S-adenosyl-L-methionine</keyword>
<comment type="caution">
    <text evidence="14">The sequence shown here is derived from an EMBL/GenBank/DDBJ whole genome shotgun (WGS) entry which is preliminary data.</text>
</comment>
<name>A0ABU9D8G8_9PROT</name>
<feature type="binding site" evidence="12">
    <location>
        <position position="31"/>
    </location>
    <ligand>
        <name>[4Fe-4S] cluster</name>
        <dbReference type="ChEBI" id="CHEBI:49883"/>
        <label>1</label>
        <note>4Fe-4S-S-AdoMet</note>
    </ligand>
</feature>
<feature type="binding site" evidence="12">
    <location>
        <position position="33"/>
    </location>
    <ligand>
        <name>S-adenosyl-L-methionine</name>
        <dbReference type="ChEBI" id="CHEBI:59789"/>
    </ligand>
</feature>
<evidence type="ECO:0000313" key="14">
    <source>
        <dbReference type="EMBL" id="MEK8089684.1"/>
    </source>
</evidence>
<evidence type="ECO:0000256" key="11">
    <source>
        <dbReference type="ARBA" id="ARBA00048697"/>
    </source>
</evidence>
<dbReference type="SUPFAM" id="SSF102114">
    <property type="entry name" value="Radical SAM enzymes"/>
    <property type="match status" value="1"/>
</dbReference>
<keyword evidence="4 12" id="KW-0479">Metal-binding</keyword>
<dbReference type="CDD" id="cd21117">
    <property type="entry name" value="Twitch_MoaA"/>
    <property type="match status" value="1"/>
</dbReference>
<dbReference type="InterPro" id="IPR000385">
    <property type="entry name" value="MoaA_NifB_PqqE_Fe-S-bd_CS"/>
</dbReference>
<feature type="binding site" evidence="12">
    <location>
        <position position="257"/>
    </location>
    <ligand>
        <name>[4Fe-4S] cluster</name>
        <dbReference type="ChEBI" id="CHEBI:49883"/>
        <label>2</label>
        <note>4Fe-4S-substrate</note>
    </ligand>
</feature>
<comment type="pathway">
    <text evidence="12">Cofactor biosynthesis; molybdopterin biosynthesis.</text>
</comment>
<comment type="similarity">
    <text evidence="12">Belongs to the radical SAM superfamily. MoaA family.</text>
</comment>
<reference evidence="14 15" key="1">
    <citation type="submission" date="2024-04" db="EMBL/GenBank/DDBJ databases">
        <authorList>
            <person name="Abashina T."/>
            <person name="Shaikin A."/>
        </authorList>
    </citation>
    <scope>NUCLEOTIDE SEQUENCE [LARGE SCALE GENOMIC DNA]</scope>
    <source>
        <strain evidence="14 15">AAFK</strain>
    </source>
</reference>
<dbReference type="InterPro" id="IPR040064">
    <property type="entry name" value="MoaA-like"/>
</dbReference>
<feature type="binding site" evidence="12">
    <location>
        <position position="74"/>
    </location>
    <ligand>
        <name>S-adenosyl-L-methionine</name>
        <dbReference type="ChEBI" id="CHEBI:59789"/>
    </ligand>
</feature>
<dbReference type="InterPro" id="IPR050105">
    <property type="entry name" value="MoCo_biosynth_MoaA/MoaC"/>
</dbReference>
<feature type="binding site" evidence="12">
    <location>
        <position position="70"/>
    </location>
    <ligand>
        <name>GTP</name>
        <dbReference type="ChEBI" id="CHEBI:37565"/>
    </ligand>
</feature>
<dbReference type="InterPro" id="IPR006638">
    <property type="entry name" value="Elp3/MiaA/NifB-like_rSAM"/>
</dbReference>
<gene>
    <name evidence="12 14" type="primary">moaA</name>
    <name evidence="14" type="ORF">WOB96_07875</name>
</gene>
<dbReference type="PANTHER" id="PTHR22960:SF0">
    <property type="entry name" value="MOLYBDENUM COFACTOR BIOSYNTHESIS PROTEIN 1"/>
    <property type="match status" value="1"/>
</dbReference>
<dbReference type="SFLD" id="SFLDG01386">
    <property type="entry name" value="main_SPASM_domain-containing"/>
    <property type="match status" value="1"/>
</dbReference>
<dbReference type="RefSeq" id="WP_341370742.1">
    <property type="nucleotide sequence ID" value="NZ_JBBPCO010000007.1"/>
</dbReference>
<evidence type="ECO:0000256" key="9">
    <source>
        <dbReference type="ARBA" id="ARBA00023150"/>
    </source>
</evidence>
<dbReference type="EC" id="4.1.99.22" evidence="1 12"/>
<dbReference type="HAMAP" id="MF_01225_B">
    <property type="entry name" value="MoaA_B"/>
    <property type="match status" value="1"/>
</dbReference>
<comment type="function">
    <text evidence="12">Catalyzes the cyclization of GTP to (8S)-3',8-cyclo-7,8-dihydroguanosine 5'-triphosphate.</text>
</comment>
<dbReference type="SFLD" id="SFLDG01383">
    <property type="entry name" value="cyclic_pyranopterin_phosphate"/>
    <property type="match status" value="1"/>
</dbReference>
<dbReference type="NCBIfam" id="TIGR02666">
    <property type="entry name" value="moaA"/>
    <property type="match status" value="1"/>
</dbReference>
<dbReference type="Proteomes" id="UP001446205">
    <property type="component" value="Unassembled WGS sequence"/>
</dbReference>
<dbReference type="InterPro" id="IPR058240">
    <property type="entry name" value="rSAM_sf"/>
</dbReference>
<dbReference type="SFLD" id="SFLDS00029">
    <property type="entry name" value="Radical_SAM"/>
    <property type="match status" value="1"/>
</dbReference>
<dbReference type="SMART" id="SM00729">
    <property type="entry name" value="Elp3"/>
    <property type="match status" value="1"/>
</dbReference>
<keyword evidence="10 12" id="KW-0456">Lyase</keyword>
<keyword evidence="2 12" id="KW-0004">4Fe-4S</keyword>
<evidence type="ECO:0000256" key="10">
    <source>
        <dbReference type="ARBA" id="ARBA00023239"/>
    </source>
</evidence>
<dbReference type="GO" id="GO:0061798">
    <property type="term" value="F:GTP 3',8'-cyclase activity"/>
    <property type="evidence" value="ECO:0007669"/>
    <property type="project" value="UniProtKB-EC"/>
</dbReference>
<dbReference type="PANTHER" id="PTHR22960">
    <property type="entry name" value="MOLYBDOPTERIN COFACTOR SYNTHESIS PROTEIN A"/>
    <property type="match status" value="1"/>
</dbReference>
<comment type="catalytic activity">
    <reaction evidence="11 12">
        <text>GTP + AH2 + S-adenosyl-L-methionine = (8S)-3',8-cyclo-7,8-dihydroguanosine 5'-triphosphate + 5'-deoxyadenosine + L-methionine + A + H(+)</text>
        <dbReference type="Rhea" id="RHEA:49576"/>
        <dbReference type="ChEBI" id="CHEBI:13193"/>
        <dbReference type="ChEBI" id="CHEBI:15378"/>
        <dbReference type="ChEBI" id="CHEBI:17319"/>
        <dbReference type="ChEBI" id="CHEBI:17499"/>
        <dbReference type="ChEBI" id="CHEBI:37565"/>
        <dbReference type="ChEBI" id="CHEBI:57844"/>
        <dbReference type="ChEBI" id="CHEBI:59789"/>
        <dbReference type="ChEBI" id="CHEBI:131766"/>
        <dbReference type="EC" id="4.1.99.22"/>
    </reaction>
</comment>